<evidence type="ECO:0000259" key="2">
    <source>
        <dbReference type="Pfam" id="PF11792"/>
    </source>
</evidence>
<protein>
    <submittedName>
        <fullName evidence="3">Lef5</fullName>
    </submittedName>
</protein>
<dbReference type="GO" id="GO:0006355">
    <property type="term" value="P:regulation of DNA-templated transcription"/>
    <property type="evidence" value="ECO:0007669"/>
    <property type="project" value="InterPro"/>
</dbReference>
<dbReference type="InterPro" id="IPR021758">
    <property type="entry name" value="Baculo_LEF5_C"/>
</dbReference>
<organism evidence="3 4">
    <name type="scientific">Oxyplax ochracea nucleopolyhedrovirus</name>
    <dbReference type="NCBI Taxonomy" id="2083176"/>
    <lineage>
        <taxon>Viruses</taxon>
        <taxon>Viruses incertae sedis</taxon>
        <taxon>Naldaviricetes</taxon>
        <taxon>Lefavirales</taxon>
        <taxon>Baculoviridae</taxon>
        <taxon>Alphabaculovirus</taxon>
        <taxon>Alphabaculovirus oxochraceae</taxon>
    </lineage>
</organism>
<evidence type="ECO:0000313" key="3">
    <source>
        <dbReference type="EMBL" id="AVA31143.1"/>
    </source>
</evidence>
<reference evidence="3 4" key="1">
    <citation type="journal article" date="2018" name="PLoS ONE">
        <title>Genome analysis of a novel Group I alphabaculovirus obtained from Oxyplax ochracea.</title>
        <authorList>
            <person name="Wang J."/>
            <person name="Hou D."/>
            <person name="Wang Q."/>
            <person name="Kuang W."/>
            <person name="Zhang L."/>
            <person name="Li J."/>
            <person name="Shen S."/>
            <person name="Deng F."/>
            <person name="Wang H."/>
            <person name="Hu Z."/>
            <person name="Wang M."/>
        </authorList>
    </citation>
    <scope>NUCLEOTIDE SEQUENCE [LARGE SCALE GENOMIC DNA]</scope>
    <source>
        <strain evidence="3">435</strain>
    </source>
</reference>
<sequence length="264" mass="31304">MAFNKRSIQAQTNPLVVKQNHDNKKWTSRALFNLFKEFRLQKNYSQLIEFLMEHFSNNVKNKTFNFISTGHLFHSLYAYIPSVSNLVKERKQIRLQTECIAKLFNNTINDFKLYAELFDFIEQNKCDYCCPCQLLQKSLLNTKNYVDILNCKQFDIKPPKFKKEPFDNILYKYSLNYKNLLLKKKDRRRNNNEIVRKKIKHKQILNNTVIYLHKKDKRIDVLPDLNGLSLKSCNHIFAIIESQTRAGDEIVSFINYCTICGALQ</sequence>
<gene>
    <name evidence="3" type="ORF">Oxoc_ORF44</name>
</gene>
<evidence type="ECO:0000259" key="1">
    <source>
        <dbReference type="Pfam" id="PF04838"/>
    </source>
</evidence>
<dbReference type="InterPro" id="IPR006923">
    <property type="entry name" value="Baculo_LEF5_N"/>
</dbReference>
<dbReference type="Pfam" id="PF11792">
    <property type="entry name" value="Baculo_LEF5_C"/>
    <property type="match status" value="1"/>
</dbReference>
<dbReference type="EMBL" id="MF143631">
    <property type="protein sequence ID" value="AVA31143.1"/>
    <property type="molecule type" value="Genomic_DNA"/>
</dbReference>
<feature type="domain" description="Baculoviridae late expression factor 5 C-terminal" evidence="2">
    <location>
        <begin position="224"/>
        <end position="261"/>
    </location>
</feature>
<proteinExistence type="predicted"/>
<dbReference type="Pfam" id="PF04838">
    <property type="entry name" value="Baculo_LEF5"/>
    <property type="match status" value="1"/>
</dbReference>
<keyword evidence="4" id="KW-1185">Reference proteome</keyword>
<dbReference type="Proteomes" id="UP000297028">
    <property type="component" value="Segment"/>
</dbReference>
<feature type="domain" description="Baculoviridae late expression factor 5 N-terminal" evidence="1">
    <location>
        <begin position="30"/>
        <end position="185"/>
    </location>
</feature>
<evidence type="ECO:0000313" key="4">
    <source>
        <dbReference type="Proteomes" id="UP000297028"/>
    </source>
</evidence>
<accession>A0A2L0WU20</accession>
<name>A0A2L0WU20_9ABAC</name>